<dbReference type="InterPro" id="IPR029058">
    <property type="entry name" value="AB_hydrolase_fold"/>
</dbReference>
<evidence type="ECO:0000313" key="4">
    <source>
        <dbReference type="EMBL" id="AIJ26749.1"/>
    </source>
</evidence>
<dbReference type="PANTHER" id="PTHR48081">
    <property type="entry name" value="AB HYDROLASE SUPERFAMILY PROTEIN C4A8.06C"/>
    <property type="match status" value="1"/>
</dbReference>
<dbReference type="InterPro" id="IPR050300">
    <property type="entry name" value="GDXG_lipolytic_enzyme"/>
</dbReference>
<dbReference type="InterPro" id="IPR002168">
    <property type="entry name" value="Lipase_GDXG_HIS_AS"/>
</dbReference>
<dbReference type="eggNOG" id="COG0657">
    <property type="taxonomic scope" value="Bacteria"/>
</dbReference>
<dbReference type="Pfam" id="PF07859">
    <property type="entry name" value="Abhydrolase_3"/>
    <property type="match status" value="1"/>
</dbReference>
<sequence length="348" mass="37204">MATSLQSRVEAAAAQLIFGLPEPLRRLIAGRPIRLDGQELALDAQLLLRLQQLNRVSMSAGTPEVARQRILDSGHLVSGKPIEPVRTQEIVIPAEHGPLPATLYVPDGLPSPSPLLVFFHGGGWVVGSRASHDNTARYFAKHAGVRVLSVEYRLAPEHPFPAAPEDAVAAFGYAHAKAADLGVDPDRIAVGGDSAGGNLAAVTAQVTTARGGPAPAFQLLLYPGVDASTRRRSREIFGSGFFLTDADMTWFIDHYAPAGVDRTDPRLSPLLTEDFTGLPPAYVATAGFDPLRDEGEEYAAKLREAGVPVTLSRQRDLIHGYVNFLGVGRRFREATSEAAGALRVGLRA</sequence>
<feature type="domain" description="Alpha/beta hydrolase fold-3" evidence="3">
    <location>
        <begin position="116"/>
        <end position="322"/>
    </location>
</feature>
<comment type="similarity">
    <text evidence="1">Belongs to the 'GDXG' lipolytic enzyme family.</text>
</comment>
<dbReference type="KEGG" id="amq:AMETH_6657"/>
<evidence type="ECO:0000313" key="5">
    <source>
        <dbReference type="Proteomes" id="UP000062973"/>
    </source>
</evidence>
<dbReference type="Gene3D" id="3.40.50.1820">
    <property type="entry name" value="alpha/beta hydrolase"/>
    <property type="match status" value="1"/>
</dbReference>
<gene>
    <name evidence="4" type="ORF">AMETH_6657</name>
</gene>
<proteinExistence type="inferred from homology"/>
<keyword evidence="2" id="KW-0378">Hydrolase</keyword>
<dbReference type="RefSeq" id="WP_017985521.1">
    <property type="nucleotide sequence ID" value="NZ_AQUL01000001.1"/>
</dbReference>
<dbReference type="FunFam" id="3.40.50.1820:FF:000089">
    <property type="entry name" value="Alpha/beta hydrolase"/>
    <property type="match status" value="1"/>
</dbReference>
<keyword evidence="5" id="KW-1185">Reference proteome</keyword>
<evidence type="ECO:0000256" key="2">
    <source>
        <dbReference type="ARBA" id="ARBA00022801"/>
    </source>
</evidence>
<dbReference type="PATRIC" id="fig|1068978.7.peg.7150"/>
<dbReference type="AlphaFoldDB" id="A0A076MZJ3"/>
<accession>A0A076MZJ3</accession>
<protein>
    <submittedName>
        <fullName evidence="4">Esterase/lipase</fullName>
    </submittedName>
</protein>
<dbReference type="GO" id="GO:0016787">
    <property type="term" value="F:hydrolase activity"/>
    <property type="evidence" value="ECO:0007669"/>
    <property type="project" value="UniProtKB-KW"/>
</dbReference>
<dbReference type="Proteomes" id="UP000062973">
    <property type="component" value="Chromosome"/>
</dbReference>
<dbReference type="HOGENOM" id="CLU_012494_6_4_11"/>
<reference evidence="4 5" key="1">
    <citation type="submission" date="2014-07" db="EMBL/GenBank/DDBJ databases">
        <title>Whole Genome Sequence of the Amycolatopsis methanolica 239.</title>
        <authorList>
            <person name="Tang B."/>
        </authorList>
    </citation>
    <scope>NUCLEOTIDE SEQUENCE [LARGE SCALE GENOMIC DNA]</scope>
    <source>
        <strain evidence="4 5">239</strain>
    </source>
</reference>
<dbReference type="OrthoDB" id="3206739at2"/>
<dbReference type="PANTHER" id="PTHR48081:SF8">
    <property type="entry name" value="ALPHA_BETA HYDROLASE FOLD-3 DOMAIN-CONTAINING PROTEIN-RELATED"/>
    <property type="match status" value="1"/>
</dbReference>
<dbReference type="EMBL" id="CP009110">
    <property type="protein sequence ID" value="AIJ26749.1"/>
    <property type="molecule type" value="Genomic_DNA"/>
</dbReference>
<evidence type="ECO:0000256" key="1">
    <source>
        <dbReference type="ARBA" id="ARBA00010515"/>
    </source>
</evidence>
<evidence type="ECO:0000259" key="3">
    <source>
        <dbReference type="Pfam" id="PF07859"/>
    </source>
</evidence>
<name>A0A076MZJ3_AMYME</name>
<dbReference type="STRING" id="1068978.AMETH_6657"/>
<dbReference type="SUPFAM" id="SSF53474">
    <property type="entry name" value="alpha/beta-Hydrolases"/>
    <property type="match status" value="1"/>
</dbReference>
<organism evidence="4 5">
    <name type="scientific">Amycolatopsis methanolica 239</name>
    <dbReference type="NCBI Taxonomy" id="1068978"/>
    <lineage>
        <taxon>Bacteria</taxon>
        <taxon>Bacillati</taxon>
        <taxon>Actinomycetota</taxon>
        <taxon>Actinomycetes</taxon>
        <taxon>Pseudonocardiales</taxon>
        <taxon>Pseudonocardiaceae</taxon>
        <taxon>Amycolatopsis</taxon>
        <taxon>Amycolatopsis methanolica group</taxon>
    </lineage>
</organism>
<dbReference type="PROSITE" id="PS01173">
    <property type="entry name" value="LIPASE_GDXG_HIS"/>
    <property type="match status" value="1"/>
</dbReference>
<dbReference type="InterPro" id="IPR013094">
    <property type="entry name" value="AB_hydrolase_3"/>
</dbReference>